<feature type="domain" description="Stress-response A/B barrel" evidence="1">
    <location>
        <begin position="8"/>
        <end position="104"/>
    </location>
</feature>
<dbReference type="Pfam" id="PF07876">
    <property type="entry name" value="Dabb"/>
    <property type="match status" value="1"/>
</dbReference>
<evidence type="ECO:0000313" key="3">
    <source>
        <dbReference type="Proteomes" id="UP000570474"/>
    </source>
</evidence>
<accession>A0A847RPQ4</accession>
<reference evidence="2 3" key="1">
    <citation type="submission" date="2020-04" db="EMBL/GenBank/DDBJ databases">
        <authorList>
            <person name="Yin C."/>
        </authorList>
    </citation>
    <scope>NUCLEOTIDE SEQUENCE [LARGE SCALE GENOMIC DNA]</scope>
    <source>
        <strain evidence="2 3">Ae27</strain>
    </source>
</reference>
<dbReference type="SMART" id="SM00886">
    <property type="entry name" value="Dabb"/>
    <property type="match status" value="1"/>
</dbReference>
<dbReference type="InterPro" id="IPR011008">
    <property type="entry name" value="Dimeric_a/b-barrel"/>
</dbReference>
<proteinExistence type="predicted"/>
<dbReference type="Proteomes" id="UP000570474">
    <property type="component" value="Unassembled WGS sequence"/>
</dbReference>
<dbReference type="RefSeq" id="WP_168870944.1">
    <property type="nucleotide sequence ID" value="NZ_JABAIA010000001.1"/>
</dbReference>
<evidence type="ECO:0000313" key="2">
    <source>
        <dbReference type="EMBL" id="NLR65026.1"/>
    </source>
</evidence>
<protein>
    <submittedName>
        <fullName evidence="2">Dabb family protein</fullName>
    </submittedName>
</protein>
<comment type="caution">
    <text evidence="2">The sequence shown here is derived from an EMBL/GenBank/DDBJ whole genome shotgun (WGS) entry which is preliminary data.</text>
</comment>
<sequence length="107" mass="12363">MKALDKKLVHVVNFTLKPGLSAEDRRRFEAGVSSLHTIDEIAIFNVGKPAPVDDGPTIDRNYDYCLLCIFEDIEAHDRYQVHPVHLNFIEQCRQYWEKVVAFDSETI</sequence>
<dbReference type="AlphaFoldDB" id="A0A847RPQ4"/>
<dbReference type="Gene3D" id="3.30.70.100">
    <property type="match status" value="1"/>
</dbReference>
<dbReference type="EMBL" id="JABAIA010000001">
    <property type="protein sequence ID" value="NLR65026.1"/>
    <property type="molecule type" value="Genomic_DNA"/>
</dbReference>
<name>A0A847RPQ4_9BACT</name>
<evidence type="ECO:0000259" key="1">
    <source>
        <dbReference type="PROSITE" id="PS51502"/>
    </source>
</evidence>
<dbReference type="PROSITE" id="PS51502">
    <property type="entry name" value="S_R_A_B_BARREL"/>
    <property type="match status" value="1"/>
</dbReference>
<gene>
    <name evidence="2" type="ORF">HGH92_11985</name>
</gene>
<organism evidence="2 3">
    <name type="scientific">Chitinophaga varians</name>
    <dbReference type="NCBI Taxonomy" id="2202339"/>
    <lineage>
        <taxon>Bacteria</taxon>
        <taxon>Pseudomonadati</taxon>
        <taxon>Bacteroidota</taxon>
        <taxon>Chitinophagia</taxon>
        <taxon>Chitinophagales</taxon>
        <taxon>Chitinophagaceae</taxon>
        <taxon>Chitinophaga</taxon>
    </lineage>
</organism>
<dbReference type="SUPFAM" id="SSF54909">
    <property type="entry name" value="Dimeric alpha+beta barrel"/>
    <property type="match status" value="1"/>
</dbReference>
<keyword evidence="3" id="KW-1185">Reference proteome</keyword>
<dbReference type="InterPro" id="IPR013097">
    <property type="entry name" value="Dabb"/>
</dbReference>